<dbReference type="FunFam" id="3.40.50.11060:FF:000003">
    <property type="entry name" value="GTP-binding protein chloroplastic"/>
    <property type="match status" value="1"/>
</dbReference>
<feature type="domain" description="GTP-binding protein middle" evidence="2">
    <location>
        <begin position="202"/>
        <end position="288"/>
    </location>
</feature>
<dbReference type="GO" id="GO:0005525">
    <property type="term" value="F:GTP binding"/>
    <property type="evidence" value="ECO:0007669"/>
    <property type="project" value="InterPro"/>
</dbReference>
<comment type="caution">
    <text evidence="3">The sequence shown here is derived from an EMBL/GenBank/DDBJ whole genome shotgun (WGS) entry which is preliminary data.</text>
</comment>
<dbReference type="Pfam" id="PF16360">
    <property type="entry name" value="GTP-bdg_M"/>
    <property type="match status" value="1"/>
</dbReference>
<dbReference type="InterPro" id="IPR032305">
    <property type="entry name" value="GTP-bd_M"/>
</dbReference>
<dbReference type="OrthoDB" id="10268034at2759"/>
<dbReference type="PANTHER" id="PTHR10229">
    <property type="entry name" value="GTP-BINDING PROTEIN HFLX"/>
    <property type="match status" value="1"/>
</dbReference>
<dbReference type="InterPro" id="IPR016496">
    <property type="entry name" value="GTPase_HflX"/>
</dbReference>
<gene>
    <name evidence="3" type="ORF">IFM89_004528</name>
</gene>
<dbReference type="InterPro" id="IPR025121">
    <property type="entry name" value="GTPase_HflX_N"/>
</dbReference>
<reference evidence="3 4" key="1">
    <citation type="submission" date="2020-10" db="EMBL/GenBank/DDBJ databases">
        <title>The Coptis chinensis genome and diversification of protoberbering-type alkaloids.</title>
        <authorList>
            <person name="Wang B."/>
            <person name="Shu S."/>
            <person name="Song C."/>
            <person name="Liu Y."/>
        </authorList>
    </citation>
    <scope>NUCLEOTIDE SEQUENCE [LARGE SCALE GENOMIC DNA]</scope>
    <source>
        <strain evidence="3">HL-2020</strain>
        <tissue evidence="3">Leaf</tissue>
    </source>
</reference>
<evidence type="ECO:0000259" key="1">
    <source>
        <dbReference type="Pfam" id="PF13167"/>
    </source>
</evidence>
<dbReference type="Gene3D" id="3.40.50.11060">
    <property type="entry name" value="GTPase HflX, N-terminal domain"/>
    <property type="match status" value="1"/>
</dbReference>
<dbReference type="Pfam" id="PF13167">
    <property type="entry name" value="GTP-bdg_N"/>
    <property type="match status" value="1"/>
</dbReference>
<organism evidence="3 4">
    <name type="scientific">Coptis chinensis</name>
    <dbReference type="NCBI Taxonomy" id="261450"/>
    <lineage>
        <taxon>Eukaryota</taxon>
        <taxon>Viridiplantae</taxon>
        <taxon>Streptophyta</taxon>
        <taxon>Embryophyta</taxon>
        <taxon>Tracheophyta</taxon>
        <taxon>Spermatophyta</taxon>
        <taxon>Magnoliopsida</taxon>
        <taxon>Ranunculales</taxon>
        <taxon>Ranunculaceae</taxon>
        <taxon>Coptidoideae</taxon>
        <taxon>Coptis</taxon>
    </lineage>
</organism>
<dbReference type="InterPro" id="IPR042108">
    <property type="entry name" value="GTPase_HflX_N_sf"/>
</dbReference>
<dbReference type="AlphaFoldDB" id="A0A835LHM8"/>
<keyword evidence="4" id="KW-1185">Reference proteome</keyword>
<evidence type="ECO:0000259" key="2">
    <source>
        <dbReference type="Pfam" id="PF16360"/>
    </source>
</evidence>
<protein>
    <submittedName>
        <fullName evidence="3">Uncharacterized protein</fullName>
    </submittedName>
</protein>
<evidence type="ECO:0000313" key="4">
    <source>
        <dbReference type="Proteomes" id="UP000631114"/>
    </source>
</evidence>
<dbReference type="PANTHER" id="PTHR10229:SF8">
    <property type="entry name" value="GTPASE HFLX"/>
    <property type="match status" value="1"/>
</dbReference>
<proteinExistence type="predicted"/>
<evidence type="ECO:0000313" key="3">
    <source>
        <dbReference type="EMBL" id="KAF9587696.1"/>
    </source>
</evidence>
<dbReference type="EMBL" id="JADFTS010000009">
    <property type="protein sequence ID" value="KAF9587696.1"/>
    <property type="molecule type" value="Genomic_DNA"/>
</dbReference>
<dbReference type="Proteomes" id="UP000631114">
    <property type="component" value="Unassembled WGS sequence"/>
</dbReference>
<dbReference type="GO" id="GO:0005737">
    <property type="term" value="C:cytoplasm"/>
    <property type="evidence" value="ECO:0007669"/>
    <property type="project" value="TreeGrafter"/>
</dbReference>
<name>A0A835LHM8_9MAGN</name>
<dbReference type="GO" id="GO:0043022">
    <property type="term" value="F:ribosome binding"/>
    <property type="evidence" value="ECO:0007669"/>
    <property type="project" value="TreeGrafter"/>
</dbReference>
<sequence>MLLRSISQLRTPLNSIPRALVTSLNRISIINQLPQLPGTHSFSSHSLKQKTDEISNPNFIYNKDPEKPPKLFVVQPRLRSDVALKAKLSEALNLANSLEEQRDGFFVGDISEKERPAHVVVQNPVARSINSGTYFGSGTVKTIKCHIDAEETKDEFDAVFINAILSGVQQRNLEASYLLFIREWGKPILDRVGLIIEIFHAHAQTREAKLQSELAALMYRRTRLIRLRSLEGKFTFGASGENEVVSARGRGSGGRGFISGAGETELQLQRRRILERRHYLLSQIEEVRFELGLCNVLPQGAWWLRRSRPIYCCHCWVYKCGKSTLVNDFQRVICTVMIDYLPQWILESEKCYASIWVIINENIEYFIYPTF</sequence>
<accession>A0A835LHM8</accession>
<feature type="domain" description="GTPase HflX N-terminal" evidence="1">
    <location>
        <begin position="127"/>
        <end position="199"/>
    </location>
</feature>